<dbReference type="Pfam" id="PF00959">
    <property type="entry name" value="Phage_lysozyme"/>
    <property type="match status" value="1"/>
</dbReference>
<reference evidence="9 10" key="1">
    <citation type="submission" date="2022-04" db="EMBL/GenBank/DDBJ databases">
        <title>Positive selection, recombination, and allopatry shape intraspecific diversity of widespread and dominant cyanobacteria.</title>
        <authorList>
            <person name="Wei J."/>
            <person name="Shu W."/>
            <person name="Hu C."/>
        </authorList>
    </citation>
    <scope>NUCLEOTIDE SEQUENCE [LARGE SCALE GENOMIC DNA]</scope>
    <source>
        <strain evidence="9 10">DQ-A4</strain>
    </source>
</reference>
<evidence type="ECO:0000256" key="2">
    <source>
        <dbReference type="ARBA" id="ARBA00022529"/>
    </source>
</evidence>
<dbReference type="EC" id="3.2.1.17" evidence="7"/>
<dbReference type="InterPro" id="IPR023346">
    <property type="entry name" value="Lysozyme-like_dom_sf"/>
</dbReference>
<evidence type="ECO:0000256" key="1">
    <source>
        <dbReference type="ARBA" id="ARBA00000632"/>
    </source>
</evidence>
<keyword evidence="6 7" id="KW-0326">Glycosidase</keyword>
<dbReference type="SUPFAM" id="SSF53955">
    <property type="entry name" value="Lysozyme-like"/>
    <property type="match status" value="1"/>
</dbReference>
<feature type="region of interest" description="Disordered" evidence="8">
    <location>
        <begin position="58"/>
        <end position="85"/>
    </location>
</feature>
<evidence type="ECO:0000313" key="9">
    <source>
        <dbReference type="EMBL" id="MEP0948902.1"/>
    </source>
</evidence>
<organism evidence="9 10">
    <name type="scientific">Leptolyngbya subtilissima DQ-A4</name>
    <dbReference type="NCBI Taxonomy" id="2933933"/>
    <lineage>
        <taxon>Bacteria</taxon>
        <taxon>Bacillati</taxon>
        <taxon>Cyanobacteriota</taxon>
        <taxon>Cyanophyceae</taxon>
        <taxon>Leptolyngbyales</taxon>
        <taxon>Leptolyngbyaceae</taxon>
        <taxon>Leptolyngbya group</taxon>
        <taxon>Leptolyngbya</taxon>
    </lineage>
</organism>
<evidence type="ECO:0000313" key="10">
    <source>
        <dbReference type="Proteomes" id="UP001482513"/>
    </source>
</evidence>
<keyword evidence="4 7" id="KW-0378">Hydrolase</keyword>
<keyword evidence="3 7" id="KW-0081">Bacteriolytic enzyme</keyword>
<dbReference type="RefSeq" id="WP_190694665.1">
    <property type="nucleotide sequence ID" value="NZ_JAMPKX010000009.1"/>
</dbReference>
<comment type="similarity">
    <text evidence="7">Belongs to the glycosyl hydrolase 24 family.</text>
</comment>
<evidence type="ECO:0000256" key="7">
    <source>
        <dbReference type="RuleBase" id="RU003788"/>
    </source>
</evidence>
<keyword evidence="2 7" id="KW-0929">Antimicrobial</keyword>
<comment type="catalytic activity">
    <reaction evidence="1 7">
        <text>Hydrolysis of (1-&gt;4)-beta-linkages between N-acetylmuramic acid and N-acetyl-D-glucosamine residues in a peptidoglycan and between N-acetyl-D-glucosamine residues in chitodextrins.</text>
        <dbReference type="EC" id="3.2.1.17"/>
    </reaction>
</comment>
<dbReference type="EMBL" id="JAMPKX010000009">
    <property type="protein sequence ID" value="MEP0948902.1"/>
    <property type="molecule type" value="Genomic_DNA"/>
</dbReference>
<name>A0ABV0KAG0_9CYAN</name>
<accession>A0ABV0KAG0</accession>
<dbReference type="Gene3D" id="1.10.530.40">
    <property type="match status" value="1"/>
</dbReference>
<dbReference type="Proteomes" id="UP001482513">
    <property type="component" value="Unassembled WGS sequence"/>
</dbReference>
<proteinExistence type="inferred from homology"/>
<dbReference type="PANTHER" id="PTHR38107">
    <property type="match status" value="1"/>
</dbReference>
<keyword evidence="10" id="KW-1185">Reference proteome</keyword>
<evidence type="ECO:0000256" key="4">
    <source>
        <dbReference type="ARBA" id="ARBA00022801"/>
    </source>
</evidence>
<keyword evidence="5" id="KW-1035">Host cytoplasm</keyword>
<dbReference type="PANTHER" id="PTHR38107:SF3">
    <property type="entry name" value="LYSOZYME RRRD-RELATED"/>
    <property type="match status" value="1"/>
</dbReference>
<feature type="compositionally biased region" description="Pro residues" evidence="8">
    <location>
        <begin position="66"/>
        <end position="83"/>
    </location>
</feature>
<dbReference type="InterPro" id="IPR033907">
    <property type="entry name" value="Endolysin_autolysin"/>
</dbReference>
<gene>
    <name evidence="9" type="ORF">NC992_18615</name>
</gene>
<evidence type="ECO:0000256" key="3">
    <source>
        <dbReference type="ARBA" id="ARBA00022638"/>
    </source>
</evidence>
<dbReference type="InterPro" id="IPR051018">
    <property type="entry name" value="Bacteriophage_GH24"/>
</dbReference>
<evidence type="ECO:0000256" key="6">
    <source>
        <dbReference type="ARBA" id="ARBA00023295"/>
    </source>
</evidence>
<dbReference type="InterPro" id="IPR023347">
    <property type="entry name" value="Lysozyme_dom_sf"/>
</dbReference>
<sequence length="239" mass="25975">MGTWIKETDIAIYLMQGGYWISRITKYPSSNNPKEQVVNVGSVKTWFQRDDYPRAMTVSIGTGGPEPQPMPPAPPPPPPPPPGNTINAAGLAIVKGFEGLSLSAYPDPGTGGEPWTIGYGHTSSAGAPQVYRGLTITRAEAEEILKRDLKKYEKAVSDAVTRTLTSDQFSALVSFTFNVGPSNLQSSTLLKKLNAGDVAGASEEFAKWIYAGGNVMPGLQRRRKAERALFRSENWQQFL</sequence>
<dbReference type="InterPro" id="IPR002196">
    <property type="entry name" value="Glyco_hydro_24"/>
</dbReference>
<protein>
    <recommendedName>
        <fullName evidence="7">Lysozyme</fullName>
        <ecNumber evidence="7">3.2.1.17</ecNumber>
    </recommendedName>
</protein>
<comment type="caution">
    <text evidence="9">The sequence shown here is derived from an EMBL/GenBank/DDBJ whole genome shotgun (WGS) entry which is preliminary data.</text>
</comment>
<evidence type="ECO:0000256" key="8">
    <source>
        <dbReference type="SAM" id="MobiDB-lite"/>
    </source>
</evidence>
<dbReference type="HAMAP" id="MF_04110">
    <property type="entry name" value="ENDOLYSIN_T4"/>
    <property type="match status" value="1"/>
</dbReference>
<dbReference type="InterPro" id="IPR034690">
    <property type="entry name" value="Endolysin_T4_type"/>
</dbReference>
<dbReference type="CDD" id="cd00737">
    <property type="entry name" value="lyz_endolysin_autolysin"/>
    <property type="match status" value="1"/>
</dbReference>
<evidence type="ECO:0000256" key="5">
    <source>
        <dbReference type="ARBA" id="ARBA00023200"/>
    </source>
</evidence>